<proteinExistence type="predicted"/>
<keyword evidence="8" id="KW-0804">Transcription</keyword>
<feature type="transmembrane region" description="Helical" evidence="11">
    <location>
        <begin position="97"/>
        <end position="120"/>
    </location>
</feature>
<name>A0ABX8C892_9ACTN</name>
<keyword evidence="3" id="KW-1003">Cell membrane</keyword>
<evidence type="ECO:0000256" key="7">
    <source>
        <dbReference type="ARBA" id="ARBA00023136"/>
    </source>
</evidence>
<organism evidence="13 14">
    <name type="scientific">Nocardiopsis akebiae</name>
    <dbReference type="NCBI Taxonomy" id="2831968"/>
    <lineage>
        <taxon>Bacteria</taxon>
        <taxon>Bacillati</taxon>
        <taxon>Actinomycetota</taxon>
        <taxon>Actinomycetes</taxon>
        <taxon>Streptosporangiales</taxon>
        <taxon>Nocardiopsidaceae</taxon>
        <taxon>Nocardiopsis</taxon>
    </lineage>
</organism>
<comment type="subcellular location">
    <subcellularLocation>
        <location evidence="2">Cell membrane</location>
    </subcellularLocation>
    <subcellularLocation>
        <location evidence="1">Membrane</location>
        <topology evidence="1">Single-pass membrane protein</topology>
    </subcellularLocation>
</comment>
<evidence type="ECO:0000259" key="12">
    <source>
        <dbReference type="Pfam" id="PF10099"/>
    </source>
</evidence>
<evidence type="ECO:0000256" key="8">
    <source>
        <dbReference type="ARBA" id="ARBA00023163"/>
    </source>
</evidence>
<evidence type="ECO:0000256" key="2">
    <source>
        <dbReference type="ARBA" id="ARBA00004236"/>
    </source>
</evidence>
<keyword evidence="4 11" id="KW-0812">Transmembrane</keyword>
<dbReference type="EMBL" id="CP074132">
    <property type="protein sequence ID" value="QUX29143.1"/>
    <property type="molecule type" value="Genomic_DNA"/>
</dbReference>
<dbReference type="PANTHER" id="PTHR37461:SF1">
    <property type="entry name" value="ANTI-SIGMA-K FACTOR RSKA"/>
    <property type="match status" value="1"/>
</dbReference>
<keyword evidence="6" id="KW-0805">Transcription regulation</keyword>
<dbReference type="InterPro" id="IPR041916">
    <property type="entry name" value="Anti_sigma_zinc_sf"/>
</dbReference>
<accession>A0ABX8C892</accession>
<dbReference type="PANTHER" id="PTHR37461">
    <property type="entry name" value="ANTI-SIGMA-K FACTOR RSKA"/>
    <property type="match status" value="1"/>
</dbReference>
<dbReference type="InterPro" id="IPR051474">
    <property type="entry name" value="Anti-sigma-K/W_factor"/>
</dbReference>
<gene>
    <name evidence="13" type="ORF">KGD83_00610</name>
</gene>
<evidence type="ECO:0000256" key="1">
    <source>
        <dbReference type="ARBA" id="ARBA00004167"/>
    </source>
</evidence>
<keyword evidence="7 11" id="KW-0472">Membrane</keyword>
<dbReference type="InterPro" id="IPR018764">
    <property type="entry name" value="RskA_C"/>
</dbReference>
<sequence>MNEADAHGLTAGYAVDALEREEAEAAERHLAECEDCRRDLADFRETALLLAAAETREPRPRVWEAIRSDALRTRQLPPAAQRPAGARVVPLRGRARWLPWTLAAACALVAVVLAGSLVSVSQRLESQTRHAAELEALLAASDTNMLEAPLGDARATVFASYEKDAAVLMVEGLPSAPSGMTYRMWWADEGGVRPAGTLEPSAEGRHAGMADDMGHPDELRVSLEAEAGSTEPTGEQMVIDM</sequence>
<evidence type="ECO:0000256" key="5">
    <source>
        <dbReference type="ARBA" id="ARBA00022989"/>
    </source>
</evidence>
<evidence type="ECO:0000256" key="11">
    <source>
        <dbReference type="SAM" id="Phobius"/>
    </source>
</evidence>
<feature type="domain" description="Anti-sigma K factor RskA C-terminal" evidence="12">
    <location>
        <begin position="102"/>
        <end position="234"/>
    </location>
</feature>
<reference evidence="14" key="1">
    <citation type="submission" date="2021-05" db="EMBL/GenBank/DDBJ databases">
        <title>Direct Submission.</title>
        <authorList>
            <person name="Li K."/>
            <person name="Gao J."/>
        </authorList>
    </citation>
    <scope>NUCLEOTIDE SEQUENCE [LARGE SCALE GENOMIC DNA]</scope>
    <source>
        <strain evidence="14">HDS12</strain>
    </source>
</reference>
<dbReference type="Proteomes" id="UP000678016">
    <property type="component" value="Chromosome"/>
</dbReference>
<protein>
    <recommendedName>
        <fullName evidence="10">Regulator of SigK</fullName>
    </recommendedName>
    <alternativeName>
        <fullName evidence="9">Sigma-K anti-sigma factor RskA</fullName>
    </alternativeName>
</protein>
<evidence type="ECO:0000256" key="10">
    <source>
        <dbReference type="ARBA" id="ARBA00030803"/>
    </source>
</evidence>
<dbReference type="Pfam" id="PF10099">
    <property type="entry name" value="RskA_C"/>
    <property type="match status" value="1"/>
</dbReference>
<evidence type="ECO:0000256" key="4">
    <source>
        <dbReference type="ARBA" id="ARBA00022692"/>
    </source>
</evidence>
<evidence type="ECO:0000313" key="14">
    <source>
        <dbReference type="Proteomes" id="UP000678016"/>
    </source>
</evidence>
<dbReference type="RefSeq" id="WP_212642026.1">
    <property type="nucleotide sequence ID" value="NZ_CP074132.1"/>
</dbReference>
<evidence type="ECO:0000313" key="13">
    <source>
        <dbReference type="EMBL" id="QUX29143.1"/>
    </source>
</evidence>
<evidence type="ECO:0000256" key="6">
    <source>
        <dbReference type="ARBA" id="ARBA00023015"/>
    </source>
</evidence>
<evidence type="ECO:0000256" key="9">
    <source>
        <dbReference type="ARBA" id="ARBA00029829"/>
    </source>
</evidence>
<keyword evidence="14" id="KW-1185">Reference proteome</keyword>
<keyword evidence="5 11" id="KW-1133">Transmembrane helix</keyword>
<dbReference type="Gene3D" id="1.10.10.1320">
    <property type="entry name" value="Anti-sigma factor, zinc-finger domain"/>
    <property type="match status" value="1"/>
</dbReference>
<evidence type="ECO:0000256" key="3">
    <source>
        <dbReference type="ARBA" id="ARBA00022475"/>
    </source>
</evidence>